<dbReference type="GO" id="GO:0043856">
    <property type="term" value="F:anti-sigma factor antagonist activity"/>
    <property type="evidence" value="ECO:0007669"/>
    <property type="project" value="InterPro"/>
</dbReference>
<dbReference type="NCBIfam" id="TIGR00377">
    <property type="entry name" value="ant_ant_sig"/>
    <property type="match status" value="1"/>
</dbReference>
<evidence type="ECO:0000256" key="1">
    <source>
        <dbReference type="ARBA" id="ARBA00009013"/>
    </source>
</evidence>
<dbReference type="Gene3D" id="3.30.750.24">
    <property type="entry name" value="STAS domain"/>
    <property type="match status" value="1"/>
</dbReference>
<dbReference type="InterPro" id="IPR003658">
    <property type="entry name" value="Anti-sigma_ant"/>
</dbReference>
<dbReference type="RefSeq" id="WP_138648682.1">
    <property type="nucleotide sequence ID" value="NZ_VCKW01000206.1"/>
</dbReference>
<protein>
    <recommendedName>
        <fullName evidence="2">Anti-sigma factor antagonist</fullName>
    </recommendedName>
</protein>
<comment type="caution">
    <text evidence="4">The sequence shown here is derived from an EMBL/GenBank/DDBJ whole genome shotgun (WGS) entry which is preliminary data.</text>
</comment>
<dbReference type="AlphaFoldDB" id="A0A5C4J6L4"/>
<gene>
    <name evidence="4" type="ORF">ETD83_30570</name>
</gene>
<dbReference type="EMBL" id="VCKW01000206">
    <property type="protein sequence ID" value="TMQ91500.1"/>
    <property type="molecule type" value="Genomic_DNA"/>
</dbReference>
<evidence type="ECO:0000259" key="3">
    <source>
        <dbReference type="PROSITE" id="PS50801"/>
    </source>
</evidence>
<comment type="similarity">
    <text evidence="1 2">Belongs to the anti-sigma-factor antagonist family.</text>
</comment>
<dbReference type="SUPFAM" id="SSF52091">
    <property type="entry name" value="SpoIIaa-like"/>
    <property type="match status" value="1"/>
</dbReference>
<dbReference type="InterPro" id="IPR002645">
    <property type="entry name" value="STAS_dom"/>
</dbReference>
<evidence type="ECO:0000256" key="2">
    <source>
        <dbReference type="RuleBase" id="RU003749"/>
    </source>
</evidence>
<reference evidence="4 5" key="1">
    <citation type="submission" date="2019-05" db="EMBL/GenBank/DDBJ databases">
        <title>Draft genome sequence of Actinomadura sp. 14C53.</title>
        <authorList>
            <person name="Saricaoglu S."/>
            <person name="Isik K."/>
        </authorList>
    </citation>
    <scope>NUCLEOTIDE SEQUENCE [LARGE SCALE GENOMIC DNA]</scope>
    <source>
        <strain evidence="4 5">14C53</strain>
    </source>
</reference>
<evidence type="ECO:0000313" key="5">
    <source>
        <dbReference type="Proteomes" id="UP000309174"/>
    </source>
</evidence>
<accession>A0A5C4J6L4</accession>
<proteinExistence type="inferred from homology"/>
<sequence>MDHVDEFRVSIGRAGGTVTVTVVGEVDMATVGVLRVCVGAVLDGIVRGRVVEQVVVQVSGMSFIDASGLGALVDLRKRARREGALLLLAGVSPALWRLLKLTGLTGLAGPGEIDDG</sequence>
<feature type="domain" description="STAS" evidence="3">
    <location>
        <begin position="7"/>
        <end position="116"/>
    </location>
</feature>
<dbReference type="Proteomes" id="UP000309174">
    <property type="component" value="Unassembled WGS sequence"/>
</dbReference>
<organism evidence="4 5">
    <name type="scientific">Actinomadura soli</name>
    <dbReference type="NCBI Taxonomy" id="2508997"/>
    <lineage>
        <taxon>Bacteria</taxon>
        <taxon>Bacillati</taxon>
        <taxon>Actinomycetota</taxon>
        <taxon>Actinomycetes</taxon>
        <taxon>Streptosporangiales</taxon>
        <taxon>Thermomonosporaceae</taxon>
        <taxon>Actinomadura</taxon>
    </lineage>
</organism>
<dbReference type="InterPro" id="IPR036513">
    <property type="entry name" value="STAS_dom_sf"/>
</dbReference>
<dbReference type="PROSITE" id="PS50801">
    <property type="entry name" value="STAS"/>
    <property type="match status" value="1"/>
</dbReference>
<dbReference type="Pfam" id="PF01740">
    <property type="entry name" value="STAS"/>
    <property type="match status" value="1"/>
</dbReference>
<name>A0A5C4J6L4_9ACTN</name>
<dbReference type="PANTHER" id="PTHR33495:SF2">
    <property type="entry name" value="ANTI-SIGMA FACTOR ANTAGONIST TM_1081-RELATED"/>
    <property type="match status" value="1"/>
</dbReference>
<evidence type="ECO:0000313" key="4">
    <source>
        <dbReference type="EMBL" id="TMQ91500.1"/>
    </source>
</evidence>
<keyword evidence="5" id="KW-1185">Reference proteome</keyword>
<dbReference type="PANTHER" id="PTHR33495">
    <property type="entry name" value="ANTI-SIGMA FACTOR ANTAGONIST TM_1081-RELATED-RELATED"/>
    <property type="match status" value="1"/>
</dbReference>